<sequence length="204" mass="23611">MTQQLLFEPCRLNSNRYPLITRTPIPVSFLRQKSRNSCAFGIQFQPLAHVWFFTHNTLTDPICESRKTNTKQDQNLPNLVFLKKNKSKTHHLTPAKSQVEEEAVQALCLLGTYIPKNDPFESLFNKHNQTSFSRQTIKKNKKKRYRKRLLKKEQFETIGTTITLKLYSPTPKDGSLKIKCRKGSPIFATPSTYPKSISLQIKNN</sequence>
<comment type="caution">
    <text evidence="1">The sequence shown here is derived from an EMBL/GenBank/DDBJ whole genome shotgun (WGS) entry which is preliminary data.</text>
</comment>
<dbReference type="Proteomes" id="UP001146793">
    <property type="component" value="Unassembled WGS sequence"/>
</dbReference>
<dbReference type="EMBL" id="JANTQA010000011">
    <property type="protein sequence ID" value="KAJ3451139.1"/>
    <property type="molecule type" value="Genomic_DNA"/>
</dbReference>
<evidence type="ECO:0000313" key="1">
    <source>
        <dbReference type="EMBL" id="KAJ3451139.1"/>
    </source>
</evidence>
<reference evidence="1" key="1">
    <citation type="submission" date="2022-08" db="EMBL/GenBank/DDBJ databases">
        <title>Novel sulphate-reducing endosymbionts in the free-living metamonad Anaeramoeba.</title>
        <authorList>
            <person name="Jerlstrom-Hultqvist J."/>
            <person name="Cepicka I."/>
            <person name="Gallot-Lavallee L."/>
            <person name="Salas-Leiva D."/>
            <person name="Curtis B.A."/>
            <person name="Zahonova K."/>
            <person name="Pipaliya S."/>
            <person name="Dacks J."/>
            <person name="Roger A.J."/>
        </authorList>
    </citation>
    <scope>NUCLEOTIDE SEQUENCE</scope>
    <source>
        <strain evidence="1">Busselton2</strain>
    </source>
</reference>
<proteinExistence type="predicted"/>
<gene>
    <name evidence="1" type="ORF">M0812_05180</name>
</gene>
<accession>A0AAV8AA71</accession>
<dbReference type="AlphaFoldDB" id="A0AAV8AA71"/>
<evidence type="ECO:0000313" key="2">
    <source>
        <dbReference type="Proteomes" id="UP001146793"/>
    </source>
</evidence>
<evidence type="ECO:0008006" key="3">
    <source>
        <dbReference type="Google" id="ProtNLM"/>
    </source>
</evidence>
<organism evidence="1 2">
    <name type="scientific">Anaeramoeba flamelloides</name>
    <dbReference type="NCBI Taxonomy" id="1746091"/>
    <lineage>
        <taxon>Eukaryota</taxon>
        <taxon>Metamonada</taxon>
        <taxon>Anaeramoebidae</taxon>
        <taxon>Anaeramoeba</taxon>
    </lineage>
</organism>
<name>A0AAV8AA71_9EUKA</name>
<protein>
    <recommendedName>
        <fullName evidence="3">Ribosomal protein S10</fullName>
    </recommendedName>
</protein>